<keyword evidence="3" id="KW-0808">Transferase</keyword>
<keyword evidence="8" id="KW-0862">Zinc</keyword>
<dbReference type="PANTHER" id="PTHR45768">
    <property type="entry name" value="E3 UBIQUITIN-PROTEIN LIGASE RNF13-LIKE"/>
    <property type="match status" value="1"/>
</dbReference>
<dbReference type="SMART" id="SM00184">
    <property type="entry name" value="RING"/>
    <property type="match status" value="1"/>
</dbReference>
<evidence type="ECO:0000256" key="2">
    <source>
        <dbReference type="ARBA" id="ARBA00004906"/>
    </source>
</evidence>
<comment type="similarity">
    <text evidence="11">Belongs to the RING-type zinc finger family. ATL subfamily.</text>
</comment>
<accession>A0A8S0SPK6</accession>
<feature type="region of interest" description="Disordered" evidence="13">
    <location>
        <begin position="182"/>
        <end position="240"/>
    </location>
</feature>
<evidence type="ECO:0000256" key="4">
    <source>
        <dbReference type="ARBA" id="ARBA00022692"/>
    </source>
</evidence>
<comment type="pathway">
    <text evidence="2">Protein modification; protein ubiquitination.</text>
</comment>
<evidence type="ECO:0000259" key="15">
    <source>
        <dbReference type="PROSITE" id="PS50089"/>
    </source>
</evidence>
<proteinExistence type="inferred from homology"/>
<evidence type="ECO:0000256" key="3">
    <source>
        <dbReference type="ARBA" id="ARBA00022679"/>
    </source>
</evidence>
<evidence type="ECO:0000256" key="13">
    <source>
        <dbReference type="SAM" id="MobiDB-lite"/>
    </source>
</evidence>
<dbReference type="AlphaFoldDB" id="A0A8S0SPK6"/>
<evidence type="ECO:0000256" key="9">
    <source>
        <dbReference type="ARBA" id="ARBA00022989"/>
    </source>
</evidence>
<comment type="caution">
    <text evidence="16">The sequence shown here is derived from an EMBL/GenBank/DDBJ whole genome shotgun (WGS) entry which is preliminary data.</text>
</comment>
<name>A0A8S0SPK6_OLEEU</name>
<dbReference type="EMBL" id="CACTIH010005477">
    <property type="protein sequence ID" value="CAA2994600.1"/>
    <property type="molecule type" value="Genomic_DNA"/>
</dbReference>
<dbReference type="CDD" id="cd16461">
    <property type="entry name" value="RING-H2_EL5-like"/>
    <property type="match status" value="1"/>
</dbReference>
<evidence type="ECO:0000256" key="7">
    <source>
        <dbReference type="ARBA" id="ARBA00022786"/>
    </source>
</evidence>
<comment type="subcellular location">
    <subcellularLocation>
        <location evidence="1">Membrane</location>
        <topology evidence="1">Single-pass membrane protein</topology>
    </subcellularLocation>
</comment>
<evidence type="ECO:0000256" key="1">
    <source>
        <dbReference type="ARBA" id="ARBA00004167"/>
    </source>
</evidence>
<feature type="transmembrane region" description="Helical" evidence="14">
    <location>
        <begin position="6"/>
        <end position="26"/>
    </location>
</feature>
<keyword evidence="6 12" id="KW-0863">Zinc-finger</keyword>
<dbReference type="SUPFAM" id="SSF57850">
    <property type="entry name" value="RING/U-box"/>
    <property type="match status" value="1"/>
</dbReference>
<dbReference type="Proteomes" id="UP000594638">
    <property type="component" value="Unassembled WGS sequence"/>
</dbReference>
<organism evidence="16 17">
    <name type="scientific">Olea europaea subsp. europaea</name>
    <dbReference type="NCBI Taxonomy" id="158383"/>
    <lineage>
        <taxon>Eukaryota</taxon>
        <taxon>Viridiplantae</taxon>
        <taxon>Streptophyta</taxon>
        <taxon>Embryophyta</taxon>
        <taxon>Tracheophyta</taxon>
        <taxon>Spermatophyta</taxon>
        <taxon>Magnoliopsida</taxon>
        <taxon>eudicotyledons</taxon>
        <taxon>Gunneridae</taxon>
        <taxon>Pentapetalae</taxon>
        <taxon>asterids</taxon>
        <taxon>lamiids</taxon>
        <taxon>Lamiales</taxon>
        <taxon>Oleaceae</taxon>
        <taxon>Oleeae</taxon>
        <taxon>Olea</taxon>
    </lineage>
</organism>
<evidence type="ECO:0000256" key="8">
    <source>
        <dbReference type="ARBA" id="ARBA00022833"/>
    </source>
</evidence>
<evidence type="ECO:0000256" key="10">
    <source>
        <dbReference type="ARBA" id="ARBA00023136"/>
    </source>
</evidence>
<protein>
    <submittedName>
        <fullName evidence="16">RING-H2 finger ATL56-like</fullName>
    </submittedName>
</protein>
<keyword evidence="10 14" id="KW-0472">Membrane</keyword>
<reference evidence="16 17" key="1">
    <citation type="submission" date="2019-12" db="EMBL/GenBank/DDBJ databases">
        <authorList>
            <person name="Alioto T."/>
            <person name="Alioto T."/>
            <person name="Gomez Garrido J."/>
        </authorList>
    </citation>
    <scope>NUCLEOTIDE SEQUENCE [LARGE SCALE GENOMIC DNA]</scope>
</reference>
<sequence length="240" mass="26665">MGIVISVLLLFAGIGVLVLIHVCIVGRSFRRGFSERDTDVVERGSSGSTSMSQEDIKKLPCFNFKTKEKGSSPAAICAVCLENFKVGEKCRLLPLCNHSFHADCVDLWLLRTPICPLCRTCADFMKSESILGEERNHFSETESRIDVGVNQRMEMIHLTENDAQEMQATESGVSSETIIDSREFQESETKTSNSSETVIDLSEHQETETDSSSETVIDLSKHQETETDSSSEIVINSRES</sequence>
<evidence type="ECO:0000313" key="16">
    <source>
        <dbReference type="EMBL" id="CAA2994600.1"/>
    </source>
</evidence>
<dbReference type="GO" id="GO:0008270">
    <property type="term" value="F:zinc ion binding"/>
    <property type="evidence" value="ECO:0007669"/>
    <property type="project" value="UniProtKB-KW"/>
</dbReference>
<dbReference type="Gramene" id="OE9A073798T2">
    <property type="protein sequence ID" value="OE9A073798C2"/>
    <property type="gene ID" value="OE9A073798"/>
</dbReference>
<feature type="domain" description="RING-type" evidence="15">
    <location>
        <begin position="77"/>
        <end position="119"/>
    </location>
</feature>
<keyword evidence="4 14" id="KW-0812">Transmembrane</keyword>
<dbReference type="Gene3D" id="3.30.40.10">
    <property type="entry name" value="Zinc/RING finger domain, C3HC4 (zinc finger)"/>
    <property type="match status" value="1"/>
</dbReference>
<evidence type="ECO:0000256" key="5">
    <source>
        <dbReference type="ARBA" id="ARBA00022723"/>
    </source>
</evidence>
<evidence type="ECO:0000256" key="14">
    <source>
        <dbReference type="SAM" id="Phobius"/>
    </source>
</evidence>
<keyword evidence="9 14" id="KW-1133">Transmembrane helix</keyword>
<dbReference type="OrthoDB" id="8062037at2759"/>
<dbReference type="PROSITE" id="PS50089">
    <property type="entry name" value="ZF_RING_2"/>
    <property type="match status" value="1"/>
</dbReference>
<dbReference type="InterPro" id="IPR001841">
    <property type="entry name" value="Znf_RING"/>
</dbReference>
<dbReference type="PANTHER" id="PTHR45768:SF61">
    <property type="entry name" value="RING-H2 FINGER PROTEIN ATL18"/>
    <property type="match status" value="1"/>
</dbReference>
<keyword evidence="5" id="KW-0479">Metal-binding</keyword>
<dbReference type="GO" id="GO:0016020">
    <property type="term" value="C:membrane"/>
    <property type="evidence" value="ECO:0007669"/>
    <property type="project" value="UniProtKB-SubCell"/>
</dbReference>
<keyword evidence="17" id="KW-1185">Reference proteome</keyword>
<evidence type="ECO:0000256" key="12">
    <source>
        <dbReference type="PROSITE-ProRule" id="PRU00175"/>
    </source>
</evidence>
<dbReference type="InterPro" id="IPR013083">
    <property type="entry name" value="Znf_RING/FYVE/PHD"/>
</dbReference>
<evidence type="ECO:0000313" key="17">
    <source>
        <dbReference type="Proteomes" id="UP000594638"/>
    </source>
</evidence>
<evidence type="ECO:0000256" key="6">
    <source>
        <dbReference type="ARBA" id="ARBA00022771"/>
    </source>
</evidence>
<gene>
    <name evidence="16" type="ORF">OLEA9_A073798</name>
</gene>
<dbReference type="Pfam" id="PF13639">
    <property type="entry name" value="zf-RING_2"/>
    <property type="match status" value="1"/>
</dbReference>
<keyword evidence="7" id="KW-0833">Ubl conjugation pathway</keyword>
<evidence type="ECO:0000256" key="11">
    <source>
        <dbReference type="ARBA" id="ARBA00024209"/>
    </source>
</evidence>
<dbReference type="GO" id="GO:0016740">
    <property type="term" value="F:transferase activity"/>
    <property type="evidence" value="ECO:0007669"/>
    <property type="project" value="UniProtKB-KW"/>
</dbReference>